<dbReference type="InterPro" id="IPR007219">
    <property type="entry name" value="XnlR_reg_dom"/>
</dbReference>
<keyword evidence="6" id="KW-0539">Nucleus</keyword>
<dbReference type="PANTHER" id="PTHR47338:SF10">
    <property type="entry name" value="TRANSCRIPTION FACTOR DOMAIN-CONTAINING PROTEIN-RELATED"/>
    <property type="match status" value="1"/>
</dbReference>
<feature type="region of interest" description="Disordered" evidence="7">
    <location>
        <begin position="626"/>
        <end position="653"/>
    </location>
</feature>
<sequence>MTSSNENDPDHGGPDGEDVQTGGSANEAIPRPKRIACILCRKRKLRCDGNKPSCGTCSRLHHQCEYSEERKKSGPKRGYVKLLEARLKQVENLLETRETTAESAPQPTERSTAAEVFSSIPSLDIPNIGDASMTGIMHDSNFADPSLGGMQDFTMNASEDFSWEMIGLGLEEALPTREVIDEMNEIYFEKIHPSLPMIHKARFLSSMDLAPHMRPAVCLRYAMWTHACAITPKYSAYTEHFYARARKYAEMDEMRGHGENMITIAHAQAWSLLGCYEFKFMYFPRAWMSIGRAARLAQMMGLHRQDRVGLDVKQTLPPPRDWTDREERRRTFWMAYCQDRYASIGTGWPMVIDEQDILTNLPASDEAFNKCQQEPTLQLSDILNGDGASSLSSFGGVILLSTIFGRNLTHLHRPQDQDNDHDLNGSFWKRHRSLDNILLNTSLSLPPTLRLPAGINDPNTVFVNMNIHTATICLHQAAIFKADKNRLPAQISAESKRRCIVAADQITNIMKMISHMDMAMMNPFLAFCLYVAARVFVQYLKARREDTAVKSSLHFLLAAMQVLKAKNPLTESFLVQLDVDLEGSGLDIPANNSRWKFGHRPPGESPANTDAMKCSPLFEIRETQAHGTNTKGVLPPWPSGSNPNSSAMNSTYPSLYASEGSNIGAQLGQTAPSSMGDGFENVYGFSVQSVGTDTSPGNSHNESHGSRPQSNHPTPSTLSNQNSSHTSYTSPQNQSGGGSSTNSIQSQQSPNYMSGGSQNWNMNPTNPLGPIAHEQQQPFNFASMGMTPGPTGMTPASDSLWLAEGMGDGNEWMFNWPGSTPQPQ</sequence>
<feature type="region of interest" description="Disordered" evidence="7">
    <location>
        <begin position="687"/>
        <end position="773"/>
    </location>
</feature>
<evidence type="ECO:0000256" key="5">
    <source>
        <dbReference type="ARBA" id="ARBA00023163"/>
    </source>
</evidence>
<dbReference type="InterPro" id="IPR001138">
    <property type="entry name" value="Zn2Cys6_DnaBD"/>
</dbReference>
<evidence type="ECO:0000313" key="10">
    <source>
        <dbReference type="Proteomes" id="UP000053617"/>
    </source>
</evidence>
<keyword evidence="10" id="KW-1185">Reference proteome</keyword>
<feature type="region of interest" description="Disordered" evidence="7">
    <location>
        <begin position="1"/>
        <end position="28"/>
    </location>
</feature>
<dbReference type="HOGENOM" id="CLU_011017_0_1_1"/>
<evidence type="ECO:0000256" key="7">
    <source>
        <dbReference type="SAM" id="MobiDB-lite"/>
    </source>
</evidence>
<keyword evidence="5" id="KW-0804">Transcription</keyword>
<accession>A0A0D2J6K7</accession>
<dbReference type="PROSITE" id="PS00463">
    <property type="entry name" value="ZN2_CY6_FUNGAL_1"/>
    <property type="match status" value="1"/>
</dbReference>
<dbReference type="GO" id="GO:0006351">
    <property type="term" value="P:DNA-templated transcription"/>
    <property type="evidence" value="ECO:0007669"/>
    <property type="project" value="InterPro"/>
</dbReference>
<dbReference type="Pfam" id="PF00172">
    <property type="entry name" value="Zn_clus"/>
    <property type="match status" value="1"/>
</dbReference>
<dbReference type="PROSITE" id="PS50048">
    <property type="entry name" value="ZN2_CY6_FUNGAL_2"/>
    <property type="match status" value="1"/>
</dbReference>
<dbReference type="SMART" id="SM00066">
    <property type="entry name" value="GAL4"/>
    <property type="match status" value="1"/>
</dbReference>
<dbReference type="GO" id="GO:0008270">
    <property type="term" value="F:zinc ion binding"/>
    <property type="evidence" value="ECO:0007669"/>
    <property type="project" value="InterPro"/>
</dbReference>
<protein>
    <submittedName>
        <fullName evidence="9">Rhinocladiella mackenziei CBS 650.93 unplaced genomic scaffold supercont1.4, whole genome shotgun sequence</fullName>
    </submittedName>
</protein>
<dbReference type="SMART" id="SM00906">
    <property type="entry name" value="Fungal_trans"/>
    <property type="match status" value="1"/>
</dbReference>
<feature type="domain" description="Zn(2)-C6 fungal-type" evidence="8">
    <location>
        <begin position="36"/>
        <end position="66"/>
    </location>
</feature>
<feature type="region of interest" description="Disordered" evidence="7">
    <location>
        <begin position="96"/>
        <end position="115"/>
    </location>
</feature>
<proteinExistence type="predicted"/>
<dbReference type="InterPro" id="IPR050815">
    <property type="entry name" value="TF_fung"/>
</dbReference>
<dbReference type="SUPFAM" id="SSF57701">
    <property type="entry name" value="Zn2/Cys6 DNA-binding domain"/>
    <property type="match status" value="1"/>
</dbReference>
<name>A0A0D2J6K7_9EURO</name>
<comment type="subcellular location">
    <subcellularLocation>
        <location evidence="1">Nucleus</location>
    </subcellularLocation>
</comment>
<dbReference type="GO" id="GO:0003677">
    <property type="term" value="F:DNA binding"/>
    <property type="evidence" value="ECO:0007669"/>
    <property type="project" value="UniProtKB-KW"/>
</dbReference>
<dbReference type="EMBL" id="KN847478">
    <property type="protein sequence ID" value="KIX04680.1"/>
    <property type="molecule type" value="Genomic_DNA"/>
</dbReference>
<evidence type="ECO:0000313" key="9">
    <source>
        <dbReference type="EMBL" id="KIX04680.1"/>
    </source>
</evidence>
<dbReference type="CDD" id="cd00067">
    <property type="entry name" value="GAL4"/>
    <property type="match status" value="1"/>
</dbReference>
<evidence type="ECO:0000256" key="1">
    <source>
        <dbReference type="ARBA" id="ARBA00004123"/>
    </source>
</evidence>
<gene>
    <name evidence="9" type="ORF">Z518_05550</name>
</gene>
<dbReference type="GeneID" id="25293621"/>
<dbReference type="Gene3D" id="4.10.240.10">
    <property type="entry name" value="Zn(2)-C6 fungal-type DNA-binding domain"/>
    <property type="match status" value="1"/>
</dbReference>
<keyword evidence="4" id="KW-0238">DNA-binding</keyword>
<dbReference type="VEuPathDB" id="FungiDB:Z518_05550"/>
<evidence type="ECO:0000256" key="4">
    <source>
        <dbReference type="ARBA" id="ARBA00023125"/>
    </source>
</evidence>
<dbReference type="GO" id="GO:0000981">
    <property type="term" value="F:DNA-binding transcription factor activity, RNA polymerase II-specific"/>
    <property type="evidence" value="ECO:0007669"/>
    <property type="project" value="InterPro"/>
</dbReference>
<evidence type="ECO:0000259" key="8">
    <source>
        <dbReference type="PROSITE" id="PS50048"/>
    </source>
</evidence>
<dbReference type="GO" id="GO:0005634">
    <property type="term" value="C:nucleus"/>
    <property type="evidence" value="ECO:0007669"/>
    <property type="project" value="UniProtKB-SubCell"/>
</dbReference>
<dbReference type="OrthoDB" id="5600212at2759"/>
<keyword evidence="2" id="KW-0479">Metal-binding</keyword>
<feature type="compositionally biased region" description="Polar residues" evidence="7">
    <location>
        <begin position="687"/>
        <end position="728"/>
    </location>
</feature>
<dbReference type="Proteomes" id="UP000053617">
    <property type="component" value="Unassembled WGS sequence"/>
</dbReference>
<reference evidence="9 10" key="1">
    <citation type="submission" date="2015-01" db="EMBL/GenBank/DDBJ databases">
        <title>The Genome Sequence of Rhinocladiella mackenzie CBS 650.93.</title>
        <authorList>
            <consortium name="The Broad Institute Genomics Platform"/>
            <person name="Cuomo C."/>
            <person name="de Hoog S."/>
            <person name="Gorbushina A."/>
            <person name="Stielow B."/>
            <person name="Teixiera M."/>
            <person name="Abouelleil A."/>
            <person name="Chapman S.B."/>
            <person name="Priest M."/>
            <person name="Young S.K."/>
            <person name="Wortman J."/>
            <person name="Nusbaum C."/>
            <person name="Birren B."/>
        </authorList>
    </citation>
    <scope>NUCLEOTIDE SEQUENCE [LARGE SCALE GENOMIC DNA]</scope>
    <source>
        <strain evidence="9 10">CBS 650.93</strain>
    </source>
</reference>
<organism evidence="9 10">
    <name type="scientific">Rhinocladiella mackenziei CBS 650.93</name>
    <dbReference type="NCBI Taxonomy" id="1442369"/>
    <lineage>
        <taxon>Eukaryota</taxon>
        <taxon>Fungi</taxon>
        <taxon>Dikarya</taxon>
        <taxon>Ascomycota</taxon>
        <taxon>Pezizomycotina</taxon>
        <taxon>Eurotiomycetes</taxon>
        <taxon>Chaetothyriomycetidae</taxon>
        <taxon>Chaetothyriales</taxon>
        <taxon>Herpotrichiellaceae</taxon>
        <taxon>Rhinocladiella</taxon>
    </lineage>
</organism>
<dbReference type="Pfam" id="PF04082">
    <property type="entry name" value="Fungal_trans"/>
    <property type="match status" value="1"/>
</dbReference>
<feature type="compositionally biased region" description="Polar residues" evidence="7">
    <location>
        <begin position="752"/>
        <end position="766"/>
    </location>
</feature>
<feature type="compositionally biased region" description="Polar residues" evidence="7">
    <location>
        <begin position="101"/>
        <end position="111"/>
    </location>
</feature>
<dbReference type="PANTHER" id="PTHR47338">
    <property type="entry name" value="ZN(II)2CYS6 TRANSCRIPTION FACTOR (EUROFUNG)-RELATED"/>
    <property type="match status" value="1"/>
</dbReference>
<dbReference type="AlphaFoldDB" id="A0A0D2J6K7"/>
<keyword evidence="3" id="KW-0805">Transcription regulation</keyword>
<dbReference type="InterPro" id="IPR036864">
    <property type="entry name" value="Zn2-C6_fun-type_DNA-bd_sf"/>
</dbReference>
<evidence type="ECO:0000256" key="6">
    <source>
        <dbReference type="ARBA" id="ARBA00023242"/>
    </source>
</evidence>
<evidence type="ECO:0000256" key="2">
    <source>
        <dbReference type="ARBA" id="ARBA00022723"/>
    </source>
</evidence>
<evidence type="ECO:0000256" key="3">
    <source>
        <dbReference type="ARBA" id="ARBA00023015"/>
    </source>
</evidence>
<dbReference type="CDD" id="cd12148">
    <property type="entry name" value="fungal_TF_MHR"/>
    <property type="match status" value="1"/>
</dbReference>
<feature type="compositionally biased region" description="Low complexity" evidence="7">
    <location>
        <begin position="729"/>
        <end position="751"/>
    </location>
</feature>
<dbReference type="RefSeq" id="XP_013271816.1">
    <property type="nucleotide sequence ID" value="XM_013416362.1"/>
</dbReference>